<sequence length="162" mass="17994">MDGLSLASSVSISAYKTVQRIQSRWLTCLPLTKSPPAASASLPVPRRPPDRSPCLRAAADPALGTIAAHCPQTAITIEWPTRTLFYLDCSSSQSFPERVPHGGVVQYPRTTWFQIKFKSSRYQFIYKWNTNELTTRNTTQFNARDASVSSSPPADPGQIMLY</sequence>
<reference evidence="2 3" key="1">
    <citation type="submission" date="2019-05" db="EMBL/GenBank/DDBJ databases">
        <title>Another draft genome of Portunus trituberculatus and its Hox gene families provides insights of decapod evolution.</title>
        <authorList>
            <person name="Jeong J.-H."/>
            <person name="Song I."/>
            <person name="Kim S."/>
            <person name="Choi T."/>
            <person name="Kim D."/>
            <person name="Ryu S."/>
            <person name="Kim W."/>
        </authorList>
    </citation>
    <scope>NUCLEOTIDE SEQUENCE [LARGE SCALE GENOMIC DNA]</scope>
    <source>
        <tissue evidence="2">Muscle</tissue>
    </source>
</reference>
<evidence type="ECO:0000256" key="1">
    <source>
        <dbReference type="SAM" id="MobiDB-lite"/>
    </source>
</evidence>
<comment type="caution">
    <text evidence="2">The sequence shown here is derived from an EMBL/GenBank/DDBJ whole genome shotgun (WGS) entry which is preliminary data.</text>
</comment>
<gene>
    <name evidence="2" type="ORF">E2C01_010426</name>
</gene>
<feature type="region of interest" description="Disordered" evidence="1">
    <location>
        <begin position="142"/>
        <end position="162"/>
    </location>
</feature>
<keyword evidence="3" id="KW-1185">Reference proteome</keyword>
<proteinExistence type="predicted"/>
<dbReference type="AlphaFoldDB" id="A0A5B7D8F5"/>
<accession>A0A5B7D8F5</accession>
<protein>
    <submittedName>
        <fullName evidence="2">Uncharacterized protein</fullName>
    </submittedName>
</protein>
<organism evidence="2 3">
    <name type="scientific">Portunus trituberculatus</name>
    <name type="common">Swimming crab</name>
    <name type="synonym">Neptunus trituberculatus</name>
    <dbReference type="NCBI Taxonomy" id="210409"/>
    <lineage>
        <taxon>Eukaryota</taxon>
        <taxon>Metazoa</taxon>
        <taxon>Ecdysozoa</taxon>
        <taxon>Arthropoda</taxon>
        <taxon>Crustacea</taxon>
        <taxon>Multicrustacea</taxon>
        <taxon>Malacostraca</taxon>
        <taxon>Eumalacostraca</taxon>
        <taxon>Eucarida</taxon>
        <taxon>Decapoda</taxon>
        <taxon>Pleocyemata</taxon>
        <taxon>Brachyura</taxon>
        <taxon>Eubrachyura</taxon>
        <taxon>Portunoidea</taxon>
        <taxon>Portunidae</taxon>
        <taxon>Portuninae</taxon>
        <taxon>Portunus</taxon>
    </lineage>
</organism>
<evidence type="ECO:0000313" key="2">
    <source>
        <dbReference type="EMBL" id="MPC17564.1"/>
    </source>
</evidence>
<dbReference type="EMBL" id="VSRR010000600">
    <property type="protein sequence ID" value="MPC17564.1"/>
    <property type="molecule type" value="Genomic_DNA"/>
</dbReference>
<dbReference type="Proteomes" id="UP000324222">
    <property type="component" value="Unassembled WGS sequence"/>
</dbReference>
<evidence type="ECO:0000313" key="3">
    <source>
        <dbReference type="Proteomes" id="UP000324222"/>
    </source>
</evidence>
<name>A0A5B7D8F5_PORTR</name>